<accession>A0A6A4S416</accession>
<dbReference type="EMBL" id="VEVO01000019">
    <property type="protein sequence ID" value="KAF0026072.1"/>
    <property type="molecule type" value="Genomic_DNA"/>
</dbReference>
<proteinExistence type="predicted"/>
<name>A0A6A4S416_SCOMX</name>
<dbReference type="Proteomes" id="UP000438429">
    <property type="component" value="Unassembled WGS sequence"/>
</dbReference>
<evidence type="ECO:0000313" key="2">
    <source>
        <dbReference type="Proteomes" id="UP000438429"/>
    </source>
</evidence>
<sequence>MHCKKCQLIESILTHRILVWYGNSSAAQKKALKRVRKSAQKITQLPALEDIYSSCCLRKTSCIQRTHPNQPINCLCACHKRTSVQTSTPPITDKINNRIKKNVFDQINHLFSEVGKYTHSIPLNNTNKQMLSTLAPI</sequence>
<protein>
    <submittedName>
        <fullName evidence="1">Uncharacterized protein</fullName>
    </submittedName>
</protein>
<comment type="caution">
    <text evidence="1">The sequence shown here is derived from an EMBL/GenBank/DDBJ whole genome shotgun (WGS) entry which is preliminary data.</text>
</comment>
<dbReference type="AlphaFoldDB" id="A0A6A4S416"/>
<reference evidence="1 2" key="1">
    <citation type="submission" date="2019-06" db="EMBL/GenBank/DDBJ databases">
        <title>Draft genomes of female and male turbot (Scophthalmus maximus).</title>
        <authorList>
            <person name="Xu H."/>
            <person name="Xu X.-W."/>
            <person name="Shao C."/>
            <person name="Chen S."/>
        </authorList>
    </citation>
    <scope>NUCLEOTIDE SEQUENCE [LARGE SCALE GENOMIC DNA]</scope>
    <source>
        <strain evidence="1">Ysfricsl-2016a</strain>
        <tissue evidence="1">Blood</tissue>
    </source>
</reference>
<evidence type="ECO:0000313" key="1">
    <source>
        <dbReference type="EMBL" id="KAF0026072.1"/>
    </source>
</evidence>
<organism evidence="1 2">
    <name type="scientific">Scophthalmus maximus</name>
    <name type="common">Turbot</name>
    <name type="synonym">Psetta maxima</name>
    <dbReference type="NCBI Taxonomy" id="52904"/>
    <lineage>
        <taxon>Eukaryota</taxon>
        <taxon>Metazoa</taxon>
        <taxon>Chordata</taxon>
        <taxon>Craniata</taxon>
        <taxon>Vertebrata</taxon>
        <taxon>Euteleostomi</taxon>
        <taxon>Actinopterygii</taxon>
        <taxon>Neopterygii</taxon>
        <taxon>Teleostei</taxon>
        <taxon>Neoteleostei</taxon>
        <taxon>Acanthomorphata</taxon>
        <taxon>Carangaria</taxon>
        <taxon>Pleuronectiformes</taxon>
        <taxon>Pleuronectoidei</taxon>
        <taxon>Scophthalmidae</taxon>
        <taxon>Scophthalmus</taxon>
    </lineage>
</organism>
<gene>
    <name evidence="1" type="ORF">F2P81_020809</name>
</gene>